<keyword evidence="2" id="KW-0472">Membrane</keyword>
<accession>A0ABP8YYL5</accession>
<evidence type="ECO:0000313" key="3">
    <source>
        <dbReference type="EMBL" id="GAA4740991.1"/>
    </source>
</evidence>
<name>A0ABP8YYL5_9MICO</name>
<dbReference type="Proteomes" id="UP001500121">
    <property type="component" value="Unassembled WGS sequence"/>
</dbReference>
<evidence type="ECO:0000256" key="2">
    <source>
        <dbReference type="SAM" id="Phobius"/>
    </source>
</evidence>
<reference evidence="4" key="1">
    <citation type="journal article" date="2019" name="Int. J. Syst. Evol. Microbiol.">
        <title>The Global Catalogue of Microorganisms (GCM) 10K type strain sequencing project: providing services to taxonomists for standard genome sequencing and annotation.</title>
        <authorList>
            <consortium name="The Broad Institute Genomics Platform"/>
            <consortium name="The Broad Institute Genome Sequencing Center for Infectious Disease"/>
            <person name="Wu L."/>
            <person name="Ma J."/>
        </authorList>
    </citation>
    <scope>NUCLEOTIDE SEQUENCE [LARGE SCALE GENOMIC DNA]</scope>
    <source>
        <strain evidence="4">JCM 19015</strain>
    </source>
</reference>
<evidence type="ECO:0000256" key="1">
    <source>
        <dbReference type="SAM" id="MobiDB-lite"/>
    </source>
</evidence>
<keyword evidence="4" id="KW-1185">Reference proteome</keyword>
<feature type="transmembrane region" description="Helical" evidence="2">
    <location>
        <begin position="92"/>
        <end position="112"/>
    </location>
</feature>
<evidence type="ECO:0000313" key="4">
    <source>
        <dbReference type="Proteomes" id="UP001500121"/>
    </source>
</evidence>
<gene>
    <name evidence="3" type="ORF">GCM10025783_10010</name>
</gene>
<evidence type="ECO:0008006" key="5">
    <source>
        <dbReference type="Google" id="ProtNLM"/>
    </source>
</evidence>
<sequence length="186" mass="21335">MAKKAVETPPEPDVFAGGKGRATPSRRDREAANRRPIVVADRKQARKVSRSREAEVRERARIGMANGEERYLPARDKGPQRKFARDFVDSQWTVGEFLIPVFVLFFVATLVVPQATWLFFPLYGYLAITIVDGLIRAAMIRRRLAQRLGDRSKVERGLNLYVVMRASQFRNLRVPKPQVRRGTRIE</sequence>
<proteinExistence type="predicted"/>
<keyword evidence="2" id="KW-0812">Transmembrane</keyword>
<protein>
    <recommendedName>
        <fullName evidence="5">DUF3043 domain-containing protein</fullName>
    </recommendedName>
</protein>
<dbReference type="EMBL" id="BAABLP010000002">
    <property type="protein sequence ID" value="GAA4740991.1"/>
    <property type="molecule type" value="Genomic_DNA"/>
</dbReference>
<dbReference type="Pfam" id="PF11241">
    <property type="entry name" value="DUF3043"/>
    <property type="match status" value="1"/>
</dbReference>
<comment type="caution">
    <text evidence="3">The sequence shown here is derived from an EMBL/GenBank/DDBJ whole genome shotgun (WGS) entry which is preliminary data.</text>
</comment>
<feature type="region of interest" description="Disordered" evidence="1">
    <location>
        <begin position="1"/>
        <end position="35"/>
    </location>
</feature>
<dbReference type="RefSeq" id="WP_345479916.1">
    <property type="nucleotide sequence ID" value="NZ_BAABLP010000002.1"/>
</dbReference>
<organism evidence="3 4">
    <name type="scientific">Amnibacterium soli</name>
    <dbReference type="NCBI Taxonomy" id="1282736"/>
    <lineage>
        <taxon>Bacteria</taxon>
        <taxon>Bacillati</taxon>
        <taxon>Actinomycetota</taxon>
        <taxon>Actinomycetes</taxon>
        <taxon>Micrococcales</taxon>
        <taxon>Microbacteriaceae</taxon>
        <taxon>Amnibacterium</taxon>
    </lineage>
</organism>
<feature type="transmembrane region" description="Helical" evidence="2">
    <location>
        <begin position="118"/>
        <end position="138"/>
    </location>
</feature>
<keyword evidence="2" id="KW-1133">Transmembrane helix</keyword>
<dbReference type="InterPro" id="IPR021403">
    <property type="entry name" value="DUF3043"/>
</dbReference>